<sequence>MTASSGDSLSVVGVGTDERLLNRSTSRITGPDAVTVEAVATGDEALSRVSEADCLVTTYALPDTDGVTLIEAVREAHPNVPVVLVTDQPDDRVASEAIGVGVTDYVRRNGDDPAAALATAIEDGVDTYRSELALRESEQRYRTLVERSHDGIYIYHDDRFLFVNDRITEITGYEPEELYEMDIWDLVHPDDREWVKEVGSRRRRPDEEAPNTYEARVVRKDDETRHLEFSVQTTTYDGEAAVLGSVRDVTERRRQERELAETKEFMETILDTLEDVIFVFSLEGDLVRWNDQLCAVTGYTDEELDEMRAFDLLPEEYYDEAIRKVRDAVATGSAVIEAEVRTKDGRRLPFEFRGAPLSDEDGEIDAIAGVARDISERLAREEELVQYQTIVEAVGDAVYTLDEQGEITFVNDALLSVTGYQEEELLGEFVGKVMRQQDVETARDLIGELVESEERTRATFEMEAIDKDGHHIRCEDHVALLVSDGKFRGTAGVVRDITQRKAREQQLRRQNERLDRFASVVSHDLRNPLNVILGRVDLARDRPGEEHLDAIERSAMRMERMIDDLLTLARDGQTVGETEPIDLASAARDAWKNVETYEASLHLDDDLGTLPADRARLASLLENLFRNAIEHGGEAVKVSVGTMTDAEGATDGGHAESGFYVEDDGPGIPDTERDDVFKSGYSTSDEGTGLGLVIVKDIAEAHDWSLSVTDAAARGDERSRQGVSGQSVDSSTGHRRDDGASDGSSGEDSGSPGGARFEIGGIDWTDR</sequence>
<feature type="domain" description="PAC" evidence="11">
    <location>
        <begin position="211"/>
        <end position="261"/>
    </location>
</feature>
<dbReference type="Gene3D" id="3.30.565.10">
    <property type="entry name" value="Histidine kinase-like ATPase, C-terminal domain"/>
    <property type="match status" value="1"/>
</dbReference>
<dbReference type="SUPFAM" id="SSF52172">
    <property type="entry name" value="CheY-like"/>
    <property type="match status" value="1"/>
</dbReference>
<comment type="caution">
    <text evidence="12">The sequence shown here is derived from an EMBL/GenBank/DDBJ whole genome shotgun (WGS) entry which is preliminary data.</text>
</comment>
<dbReference type="Pfam" id="PF08448">
    <property type="entry name" value="PAS_4"/>
    <property type="match status" value="1"/>
</dbReference>
<dbReference type="InterPro" id="IPR013656">
    <property type="entry name" value="PAS_4"/>
</dbReference>
<dbReference type="InterPro" id="IPR013767">
    <property type="entry name" value="PAS_fold"/>
</dbReference>
<dbReference type="InterPro" id="IPR003594">
    <property type="entry name" value="HATPase_dom"/>
</dbReference>
<dbReference type="CDD" id="cd00156">
    <property type="entry name" value="REC"/>
    <property type="match status" value="1"/>
</dbReference>
<dbReference type="Proteomes" id="UP000289691">
    <property type="component" value="Unassembled WGS sequence"/>
</dbReference>
<protein>
    <recommendedName>
        <fullName evidence="2">histidine kinase</fullName>
        <ecNumber evidence="2">2.7.13.3</ecNumber>
    </recommendedName>
</protein>
<keyword evidence="13" id="KW-1185">Reference proteome</keyword>
<feature type="domain" description="PAC" evidence="11">
    <location>
        <begin position="458"/>
        <end position="509"/>
    </location>
</feature>
<dbReference type="InterPro" id="IPR001610">
    <property type="entry name" value="PAC"/>
</dbReference>
<dbReference type="CDD" id="cd00082">
    <property type="entry name" value="HisKA"/>
    <property type="match status" value="1"/>
</dbReference>
<feature type="compositionally biased region" description="Polar residues" evidence="7">
    <location>
        <begin position="721"/>
        <end position="731"/>
    </location>
</feature>
<dbReference type="InterPro" id="IPR000700">
    <property type="entry name" value="PAS-assoc_C"/>
</dbReference>
<dbReference type="RefSeq" id="WP_129067088.1">
    <property type="nucleotide sequence ID" value="NZ_RDFA01000001.1"/>
</dbReference>
<evidence type="ECO:0000313" key="12">
    <source>
        <dbReference type="EMBL" id="RXK51221.1"/>
    </source>
</evidence>
<dbReference type="InterPro" id="IPR052162">
    <property type="entry name" value="Sensor_kinase/Photoreceptor"/>
</dbReference>
<dbReference type="EC" id="2.7.13.3" evidence="2"/>
<feature type="domain" description="PAS" evidence="10">
    <location>
        <begin position="137"/>
        <end position="197"/>
    </location>
</feature>
<dbReference type="SMART" id="SM00091">
    <property type="entry name" value="PAS"/>
    <property type="match status" value="3"/>
</dbReference>
<dbReference type="InterPro" id="IPR003661">
    <property type="entry name" value="HisK_dim/P_dom"/>
</dbReference>
<evidence type="ECO:0000259" key="8">
    <source>
        <dbReference type="PROSITE" id="PS50109"/>
    </source>
</evidence>
<feature type="region of interest" description="Disordered" evidence="7">
    <location>
        <begin position="712"/>
        <end position="767"/>
    </location>
</feature>
<reference evidence="12 13" key="1">
    <citation type="submission" date="2019-01" db="EMBL/GenBank/DDBJ databases">
        <title>Halorientalis sp. F13-25 a new haloarchaeum isolated from hypersaline water.</title>
        <authorList>
            <person name="Ana D.-V."/>
            <person name="Cristina S.-P."/>
            <person name="Antonio V."/>
        </authorList>
    </citation>
    <scope>NUCLEOTIDE SEQUENCE [LARGE SCALE GENOMIC DNA]</scope>
    <source>
        <strain evidence="12 13">F13-25</strain>
    </source>
</reference>
<dbReference type="InterPro" id="IPR036890">
    <property type="entry name" value="HATPase_C_sf"/>
</dbReference>
<dbReference type="SMART" id="SM00387">
    <property type="entry name" value="HATPase_c"/>
    <property type="match status" value="1"/>
</dbReference>
<dbReference type="Pfam" id="PF00989">
    <property type="entry name" value="PAS"/>
    <property type="match status" value="1"/>
</dbReference>
<dbReference type="InterPro" id="IPR013655">
    <property type="entry name" value="PAS_fold_3"/>
</dbReference>
<dbReference type="Pfam" id="PF02518">
    <property type="entry name" value="HATPase_c"/>
    <property type="match status" value="1"/>
</dbReference>
<dbReference type="Pfam" id="PF00512">
    <property type="entry name" value="HisKA"/>
    <property type="match status" value="1"/>
</dbReference>
<feature type="domain" description="PAS" evidence="10">
    <location>
        <begin position="383"/>
        <end position="453"/>
    </location>
</feature>
<dbReference type="SUPFAM" id="SSF55785">
    <property type="entry name" value="PYP-like sensor domain (PAS domain)"/>
    <property type="match status" value="3"/>
</dbReference>
<keyword evidence="3" id="KW-0597">Phosphoprotein</keyword>
<dbReference type="PANTHER" id="PTHR43304:SF1">
    <property type="entry name" value="PAC DOMAIN-CONTAINING PROTEIN"/>
    <property type="match status" value="1"/>
</dbReference>
<dbReference type="SUPFAM" id="SSF47384">
    <property type="entry name" value="Homodimeric domain of signal transducing histidine kinase"/>
    <property type="match status" value="1"/>
</dbReference>
<dbReference type="Gene3D" id="3.40.50.2300">
    <property type="match status" value="1"/>
</dbReference>
<accession>A0A498L1Q3</accession>
<keyword evidence="5" id="KW-0418">Kinase</keyword>
<evidence type="ECO:0000256" key="7">
    <source>
        <dbReference type="SAM" id="MobiDB-lite"/>
    </source>
</evidence>
<feature type="region of interest" description="Disordered" evidence="7">
    <location>
        <begin position="647"/>
        <end position="682"/>
    </location>
</feature>
<dbReference type="AlphaFoldDB" id="A0A498L1Q3"/>
<dbReference type="Pfam" id="PF08447">
    <property type="entry name" value="PAS_3"/>
    <property type="match status" value="1"/>
</dbReference>
<dbReference type="InterPro" id="IPR036097">
    <property type="entry name" value="HisK_dim/P_sf"/>
</dbReference>
<dbReference type="InterPro" id="IPR000014">
    <property type="entry name" value="PAS"/>
</dbReference>
<feature type="domain" description="Response regulatory" evidence="9">
    <location>
        <begin position="11"/>
        <end position="123"/>
    </location>
</feature>
<feature type="compositionally biased region" description="Low complexity" evidence="7">
    <location>
        <begin position="741"/>
        <end position="750"/>
    </location>
</feature>
<dbReference type="EMBL" id="RDFA01000001">
    <property type="protein sequence ID" value="RXK51221.1"/>
    <property type="molecule type" value="Genomic_DNA"/>
</dbReference>
<evidence type="ECO:0000313" key="13">
    <source>
        <dbReference type="Proteomes" id="UP000289691"/>
    </source>
</evidence>
<dbReference type="SMART" id="SM00388">
    <property type="entry name" value="HisKA"/>
    <property type="match status" value="1"/>
</dbReference>
<evidence type="ECO:0000256" key="2">
    <source>
        <dbReference type="ARBA" id="ARBA00012438"/>
    </source>
</evidence>
<evidence type="ECO:0000256" key="4">
    <source>
        <dbReference type="ARBA" id="ARBA00022679"/>
    </source>
</evidence>
<dbReference type="InterPro" id="IPR035965">
    <property type="entry name" value="PAS-like_dom_sf"/>
</dbReference>
<dbReference type="InterPro" id="IPR005467">
    <property type="entry name" value="His_kinase_dom"/>
</dbReference>
<keyword evidence="4" id="KW-0808">Transferase</keyword>
<dbReference type="PROSITE" id="PS50112">
    <property type="entry name" value="PAS"/>
    <property type="match status" value="3"/>
</dbReference>
<dbReference type="InterPro" id="IPR001789">
    <property type="entry name" value="Sig_transdc_resp-reg_receiver"/>
</dbReference>
<name>A0A498L1Q3_9EURY</name>
<dbReference type="InterPro" id="IPR011006">
    <property type="entry name" value="CheY-like_superfamily"/>
</dbReference>
<evidence type="ECO:0000256" key="3">
    <source>
        <dbReference type="ARBA" id="ARBA00022553"/>
    </source>
</evidence>
<feature type="domain" description="Histidine kinase" evidence="8">
    <location>
        <begin position="520"/>
        <end position="715"/>
    </location>
</feature>
<dbReference type="Gene3D" id="3.30.450.20">
    <property type="entry name" value="PAS domain"/>
    <property type="match status" value="3"/>
</dbReference>
<comment type="catalytic activity">
    <reaction evidence="1">
        <text>ATP + protein L-histidine = ADP + protein N-phospho-L-histidine.</text>
        <dbReference type="EC" id="2.7.13.3"/>
    </reaction>
</comment>
<dbReference type="PROSITE" id="PS50110">
    <property type="entry name" value="RESPONSE_REGULATORY"/>
    <property type="match status" value="1"/>
</dbReference>
<dbReference type="PANTHER" id="PTHR43304">
    <property type="entry name" value="PHYTOCHROME-LIKE PROTEIN CPH1"/>
    <property type="match status" value="1"/>
</dbReference>
<dbReference type="NCBIfam" id="TIGR00229">
    <property type="entry name" value="sensory_box"/>
    <property type="match status" value="3"/>
</dbReference>
<proteinExistence type="predicted"/>
<dbReference type="PROSITE" id="PS50113">
    <property type="entry name" value="PAC"/>
    <property type="match status" value="3"/>
</dbReference>
<organism evidence="12 13">
    <name type="scientific">Halorientalis pallida</name>
    <dbReference type="NCBI Taxonomy" id="2479928"/>
    <lineage>
        <taxon>Archaea</taxon>
        <taxon>Methanobacteriati</taxon>
        <taxon>Methanobacteriota</taxon>
        <taxon>Stenosarchaea group</taxon>
        <taxon>Halobacteria</taxon>
        <taxon>Halobacteriales</taxon>
        <taxon>Haloarculaceae</taxon>
        <taxon>Halorientalis</taxon>
    </lineage>
</organism>
<feature type="domain" description="PAC" evidence="11">
    <location>
        <begin position="334"/>
        <end position="386"/>
    </location>
</feature>
<dbReference type="Pfam" id="PF00072">
    <property type="entry name" value="Response_reg"/>
    <property type="match status" value="1"/>
</dbReference>
<dbReference type="CDD" id="cd00130">
    <property type="entry name" value="PAS"/>
    <property type="match status" value="3"/>
</dbReference>
<comment type="caution">
    <text evidence="6">Lacks conserved residue(s) required for the propagation of feature annotation.</text>
</comment>
<dbReference type="PROSITE" id="PS50109">
    <property type="entry name" value="HIS_KIN"/>
    <property type="match status" value="1"/>
</dbReference>
<dbReference type="GO" id="GO:0006355">
    <property type="term" value="P:regulation of DNA-templated transcription"/>
    <property type="evidence" value="ECO:0007669"/>
    <property type="project" value="InterPro"/>
</dbReference>
<dbReference type="SUPFAM" id="SSF55874">
    <property type="entry name" value="ATPase domain of HSP90 chaperone/DNA topoisomerase II/histidine kinase"/>
    <property type="match status" value="1"/>
</dbReference>
<evidence type="ECO:0000256" key="6">
    <source>
        <dbReference type="PROSITE-ProRule" id="PRU00169"/>
    </source>
</evidence>
<evidence type="ECO:0000256" key="1">
    <source>
        <dbReference type="ARBA" id="ARBA00000085"/>
    </source>
</evidence>
<dbReference type="SMART" id="SM00086">
    <property type="entry name" value="PAC"/>
    <property type="match status" value="3"/>
</dbReference>
<evidence type="ECO:0000259" key="9">
    <source>
        <dbReference type="PROSITE" id="PS50110"/>
    </source>
</evidence>
<dbReference type="OrthoDB" id="8127at2157"/>
<gene>
    <name evidence="12" type="ORF">EAF64_00830</name>
</gene>
<evidence type="ECO:0000256" key="5">
    <source>
        <dbReference type="ARBA" id="ARBA00022777"/>
    </source>
</evidence>
<evidence type="ECO:0000259" key="11">
    <source>
        <dbReference type="PROSITE" id="PS50113"/>
    </source>
</evidence>
<dbReference type="GO" id="GO:0000155">
    <property type="term" value="F:phosphorelay sensor kinase activity"/>
    <property type="evidence" value="ECO:0007669"/>
    <property type="project" value="InterPro"/>
</dbReference>
<evidence type="ECO:0000259" key="10">
    <source>
        <dbReference type="PROSITE" id="PS50112"/>
    </source>
</evidence>
<dbReference type="CDD" id="cd00075">
    <property type="entry name" value="HATPase"/>
    <property type="match status" value="1"/>
</dbReference>
<dbReference type="Gene3D" id="1.10.287.130">
    <property type="match status" value="1"/>
</dbReference>
<feature type="domain" description="PAS" evidence="10">
    <location>
        <begin position="262"/>
        <end position="332"/>
    </location>
</feature>